<dbReference type="CDD" id="cd15482">
    <property type="entry name" value="Sialidase_non-viral"/>
    <property type="match status" value="1"/>
</dbReference>
<dbReference type="AlphaFoldDB" id="A0AAJ0HCT9"/>
<dbReference type="EMBL" id="JAUIQD010000006">
    <property type="protein sequence ID" value="KAK3347233.1"/>
    <property type="molecule type" value="Genomic_DNA"/>
</dbReference>
<feature type="signal peptide" evidence="1">
    <location>
        <begin position="1"/>
        <end position="15"/>
    </location>
</feature>
<dbReference type="InterPro" id="IPR036278">
    <property type="entry name" value="Sialidase_sf"/>
</dbReference>
<sequence length="352" mass="37230">MLPLLLISLLPTTMSQIIQPLSPPSLIHPSGVYIRATPLSPSSILAAYAAPLDTHQALLTSLSTDNGTTWSPLGEVWRAAAATHDIDNASPLQLPSGRILFAFRNHDRAPGGAGYSWYRITVCFSDDGGRRWGFLGHVVEHRAQGLNGVWEPFLRLGRRGEVQVYYSSETGSRGQENLMVFSEDGGGRWSAPIVVSRREGARDGMVGVAEDGRGGLICVFETTEDGVFSVNRAVSPDDGYTWGERARVYTAAGGKNAGAPQVYKVGGTLVTSFMTNEGVGTPQLDGGQMKVVTSVNGGQTWSSGGAGSAVAATVAADVGAHWPGLYAIDQSHFLALYSMDGIGAVSQLYRAG</sequence>
<dbReference type="PANTHER" id="PTHR38792:SF3">
    <property type="entry name" value="BNR_ASP-BOX REPEAT DOMAIN PROTEIN (AFU_ORTHOLOGUE AFUA_7G06430)-RELATED"/>
    <property type="match status" value="1"/>
</dbReference>
<gene>
    <name evidence="2" type="ORF">B0T25DRAFT_572305</name>
</gene>
<dbReference type="PANTHER" id="PTHR38792">
    <property type="entry name" value="BNR/ASP-BOX REPEAT DOMAIN PROTEIN (AFU_ORTHOLOGUE AFUA_7G06430)-RELATED"/>
    <property type="match status" value="1"/>
</dbReference>
<dbReference type="SUPFAM" id="SSF50939">
    <property type="entry name" value="Sialidases"/>
    <property type="match status" value="1"/>
</dbReference>
<evidence type="ECO:0000256" key="1">
    <source>
        <dbReference type="SAM" id="SignalP"/>
    </source>
</evidence>
<organism evidence="2 3">
    <name type="scientific">Lasiosphaeria hispida</name>
    <dbReference type="NCBI Taxonomy" id="260671"/>
    <lineage>
        <taxon>Eukaryota</taxon>
        <taxon>Fungi</taxon>
        <taxon>Dikarya</taxon>
        <taxon>Ascomycota</taxon>
        <taxon>Pezizomycotina</taxon>
        <taxon>Sordariomycetes</taxon>
        <taxon>Sordariomycetidae</taxon>
        <taxon>Sordariales</taxon>
        <taxon>Lasiosphaeriaceae</taxon>
        <taxon>Lasiosphaeria</taxon>
    </lineage>
</organism>
<accession>A0AAJ0HCT9</accession>
<dbReference type="Proteomes" id="UP001275084">
    <property type="component" value="Unassembled WGS sequence"/>
</dbReference>
<name>A0AAJ0HCT9_9PEZI</name>
<comment type="caution">
    <text evidence="2">The sequence shown here is derived from an EMBL/GenBank/DDBJ whole genome shotgun (WGS) entry which is preliminary data.</text>
</comment>
<keyword evidence="1" id="KW-0732">Signal</keyword>
<keyword evidence="2" id="KW-0378">Hydrolase</keyword>
<keyword evidence="3" id="KW-1185">Reference proteome</keyword>
<protein>
    <submittedName>
        <fullName evidence="2">Glycoside hydrolase family 93 protein</fullName>
    </submittedName>
</protein>
<evidence type="ECO:0000313" key="2">
    <source>
        <dbReference type="EMBL" id="KAK3347233.1"/>
    </source>
</evidence>
<dbReference type="Gene3D" id="2.120.10.10">
    <property type="match status" value="1"/>
</dbReference>
<feature type="chain" id="PRO_5042604184" evidence="1">
    <location>
        <begin position="16"/>
        <end position="352"/>
    </location>
</feature>
<evidence type="ECO:0000313" key="3">
    <source>
        <dbReference type="Proteomes" id="UP001275084"/>
    </source>
</evidence>
<dbReference type="GO" id="GO:0016787">
    <property type="term" value="F:hydrolase activity"/>
    <property type="evidence" value="ECO:0007669"/>
    <property type="project" value="UniProtKB-KW"/>
</dbReference>
<reference evidence="2" key="2">
    <citation type="submission" date="2023-06" db="EMBL/GenBank/DDBJ databases">
        <authorList>
            <consortium name="Lawrence Berkeley National Laboratory"/>
            <person name="Haridas S."/>
            <person name="Hensen N."/>
            <person name="Bonometti L."/>
            <person name="Westerberg I."/>
            <person name="Brannstrom I.O."/>
            <person name="Guillou S."/>
            <person name="Cros-Aarteil S."/>
            <person name="Calhoun S."/>
            <person name="Kuo A."/>
            <person name="Mondo S."/>
            <person name="Pangilinan J."/>
            <person name="Riley R."/>
            <person name="Labutti K."/>
            <person name="Andreopoulos B."/>
            <person name="Lipzen A."/>
            <person name="Chen C."/>
            <person name="Yanf M."/>
            <person name="Daum C."/>
            <person name="Ng V."/>
            <person name="Clum A."/>
            <person name="Steindorff A."/>
            <person name="Ohm R."/>
            <person name="Martin F."/>
            <person name="Silar P."/>
            <person name="Natvig D."/>
            <person name="Lalanne C."/>
            <person name="Gautier V."/>
            <person name="Ament-Velasquez S.L."/>
            <person name="Kruys A."/>
            <person name="Hutchinson M.I."/>
            <person name="Powell A.J."/>
            <person name="Barry K."/>
            <person name="Miller A.N."/>
            <person name="Grigoriev I.V."/>
            <person name="Debuchy R."/>
            <person name="Gladieux P."/>
            <person name="Thoren M.H."/>
            <person name="Johannesson H."/>
        </authorList>
    </citation>
    <scope>NUCLEOTIDE SEQUENCE</scope>
    <source>
        <strain evidence="2">CBS 955.72</strain>
    </source>
</reference>
<reference evidence="2" key="1">
    <citation type="journal article" date="2023" name="Mol. Phylogenet. Evol.">
        <title>Genome-scale phylogeny and comparative genomics of the fungal order Sordariales.</title>
        <authorList>
            <person name="Hensen N."/>
            <person name="Bonometti L."/>
            <person name="Westerberg I."/>
            <person name="Brannstrom I.O."/>
            <person name="Guillou S."/>
            <person name="Cros-Aarteil S."/>
            <person name="Calhoun S."/>
            <person name="Haridas S."/>
            <person name="Kuo A."/>
            <person name="Mondo S."/>
            <person name="Pangilinan J."/>
            <person name="Riley R."/>
            <person name="LaButti K."/>
            <person name="Andreopoulos B."/>
            <person name="Lipzen A."/>
            <person name="Chen C."/>
            <person name="Yan M."/>
            <person name="Daum C."/>
            <person name="Ng V."/>
            <person name="Clum A."/>
            <person name="Steindorff A."/>
            <person name="Ohm R.A."/>
            <person name="Martin F."/>
            <person name="Silar P."/>
            <person name="Natvig D.O."/>
            <person name="Lalanne C."/>
            <person name="Gautier V."/>
            <person name="Ament-Velasquez S.L."/>
            <person name="Kruys A."/>
            <person name="Hutchinson M.I."/>
            <person name="Powell A.J."/>
            <person name="Barry K."/>
            <person name="Miller A.N."/>
            <person name="Grigoriev I.V."/>
            <person name="Debuchy R."/>
            <person name="Gladieux P."/>
            <person name="Hiltunen Thoren M."/>
            <person name="Johannesson H."/>
        </authorList>
    </citation>
    <scope>NUCLEOTIDE SEQUENCE</scope>
    <source>
        <strain evidence="2">CBS 955.72</strain>
    </source>
</reference>
<proteinExistence type="predicted"/>